<dbReference type="PANTHER" id="PTHR18895">
    <property type="entry name" value="HEMK METHYLTRANSFERASE"/>
    <property type="match status" value="1"/>
</dbReference>
<dbReference type="AlphaFoldDB" id="A0A1I0I2N9"/>
<dbReference type="InterPro" id="IPR002052">
    <property type="entry name" value="DNA_methylase_N6_adenine_CS"/>
</dbReference>
<dbReference type="Proteomes" id="UP000198697">
    <property type="component" value="Unassembled WGS sequence"/>
</dbReference>
<evidence type="ECO:0000256" key="2">
    <source>
        <dbReference type="ARBA" id="ARBA00022679"/>
    </source>
</evidence>
<keyword evidence="3 5" id="KW-0949">S-adenosyl-L-methionine</keyword>
<dbReference type="GO" id="GO:0032259">
    <property type="term" value="P:methylation"/>
    <property type="evidence" value="ECO:0007669"/>
    <property type="project" value="UniProtKB-KW"/>
</dbReference>
<sequence length="289" mass="31486">MPTLRQLTANLSTALQAIYEAPEAEAMAAQTLEHLLDLTPLQRRSRADEPLGDDDRLAPLPALQARLLTHEPLQYVLGTAHFAGLELEVTPATLIPRPETEELVALIAREQQGRPNLRVLDVGTGSGCIPLALAQRLPGAHFTAVDVSGEALAVARRNAARCGVAVDFQQVDILQGVPQLAAPLDVLVSNPPYVLEAERALMRPNVLQFEPATALFVPDHDPLLFYRRIAELGCQLLAAGGGLYFEINEQYASETEELLRGLGYAAVASHADIFDRPRMVRATWEGIRQ</sequence>
<gene>
    <name evidence="5" type="primary">prmC</name>
    <name evidence="8" type="ORF">SAMN04487998_3089</name>
</gene>
<accession>A0A1I0I2N9</accession>
<feature type="domain" description="Methyltransferase small" evidence="6">
    <location>
        <begin position="115"/>
        <end position="197"/>
    </location>
</feature>
<dbReference type="InterPro" id="IPR040758">
    <property type="entry name" value="PrmC_N"/>
</dbReference>
<dbReference type="InterPro" id="IPR050320">
    <property type="entry name" value="N5-glutamine_MTase"/>
</dbReference>
<dbReference type="InterPro" id="IPR029063">
    <property type="entry name" value="SAM-dependent_MTases_sf"/>
</dbReference>
<comment type="catalytic activity">
    <reaction evidence="4 5">
        <text>L-glutaminyl-[peptide chain release factor] + S-adenosyl-L-methionine = N(5)-methyl-L-glutaminyl-[peptide chain release factor] + S-adenosyl-L-homocysteine + H(+)</text>
        <dbReference type="Rhea" id="RHEA:42896"/>
        <dbReference type="Rhea" id="RHEA-COMP:10271"/>
        <dbReference type="Rhea" id="RHEA-COMP:10272"/>
        <dbReference type="ChEBI" id="CHEBI:15378"/>
        <dbReference type="ChEBI" id="CHEBI:30011"/>
        <dbReference type="ChEBI" id="CHEBI:57856"/>
        <dbReference type="ChEBI" id="CHEBI:59789"/>
        <dbReference type="ChEBI" id="CHEBI:61891"/>
        <dbReference type="EC" id="2.1.1.297"/>
    </reaction>
</comment>
<dbReference type="GO" id="GO:0003676">
    <property type="term" value="F:nucleic acid binding"/>
    <property type="evidence" value="ECO:0007669"/>
    <property type="project" value="InterPro"/>
</dbReference>
<feature type="binding site" evidence="5">
    <location>
        <begin position="190"/>
        <end position="193"/>
    </location>
    <ligand>
        <name>substrate</name>
    </ligand>
</feature>
<evidence type="ECO:0000256" key="4">
    <source>
        <dbReference type="ARBA" id="ARBA00048391"/>
    </source>
</evidence>
<dbReference type="Pfam" id="PF05175">
    <property type="entry name" value="MTS"/>
    <property type="match status" value="1"/>
</dbReference>
<comment type="function">
    <text evidence="5">Methylates the class 1 translation termination release factors RF1/PrfA and RF2/PrfB on the glutamine residue of the universally conserved GGQ motif.</text>
</comment>
<evidence type="ECO:0000313" key="8">
    <source>
        <dbReference type="EMBL" id="SET90474.1"/>
    </source>
</evidence>
<dbReference type="GO" id="GO:0102559">
    <property type="term" value="F:peptide chain release factor N(5)-glutamine methyltransferase activity"/>
    <property type="evidence" value="ECO:0007669"/>
    <property type="project" value="UniProtKB-EC"/>
</dbReference>
<evidence type="ECO:0000259" key="7">
    <source>
        <dbReference type="Pfam" id="PF17827"/>
    </source>
</evidence>
<comment type="similarity">
    <text evidence="5">Belongs to the protein N5-glutamine methyltransferase family. PrmC subfamily.</text>
</comment>
<feature type="binding site" evidence="5">
    <location>
        <begin position="123"/>
        <end position="127"/>
    </location>
    <ligand>
        <name>S-adenosyl-L-methionine</name>
        <dbReference type="ChEBI" id="CHEBI:59789"/>
    </ligand>
</feature>
<keyword evidence="1 5" id="KW-0489">Methyltransferase</keyword>
<reference evidence="9" key="1">
    <citation type="submission" date="2016-10" db="EMBL/GenBank/DDBJ databases">
        <authorList>
            <person name="Varghese N."/>
            <person name="Submissions S."/>
        </authorList>
    </citation>
    <scope>NUCLEOTIDE SEQUENCE [LARGE SCALE GENOMIC DNA]</scope>
    <source>
        <strain evidence="9">DSM 15310</strain>
    </source>
</reference>
<dbReference type="InterPro" id="IPR019874">
    <property type="entry name" value="RF_methyltr_PrmC"/>
</dbReference>
<dbReference type="Gene3D" id="1.10.8.10">
    <property type="entry name" value="DNA helicase RuvA subunit, C-terminal domain"/>
    <property type="match status" value="1"/>
</dbReference>
<dbReference type="NCBIfam" id="TIGR00536">
    <property type="entry name" value="hemK_fam"/>
    <property type="match status" value="1"/>
</dbReference>
<evidence type="ECO:0000256" key="3">
    <source>
        <dbReference type="ARBA" id="ARBA00022691"/>
    </source>
</evidence>
<proteinExistence type="inferred from homology"/>
<dbReference type="RefSeq" id="WP_092773135.1">
    <property type="nucleotide sequence ID" value="NZ_FOHS01000004.1"/>
</dbReference>
<dbReference type="InterPro" id="IPR007848">
    <property type="entry name" value="Small_mtfrase_dom"/>
</dbReference>
<dbReference type="OrthoDB" id="9800643at2"/>
<feature type="binding site" evidence="5">
    <location>
        <position position="146"/>
    </location>
    <ligand>
        <name>S-adenosyl-L-methionine</name>
        <dbReference type="ChEBI" id="CHEBI:59789"/>
    </ligand>
</feature>
<feature type="domain" description="Release factor glutamine methyltransferase N-terminal" evidence="7">
    <location>
        <begin position="12"/>
        <end position="78"/>
    </location>
</feature>
<dbReference type="EC" id="2.1.1.297" evidence="5"/>
<comment type="caution">
    <text evidence="5">Lacks conserved residue(s) required for the propagation of feature annotation.</text>
</comment>
<feature type="binding site" evidence="5">
    <location>
        <position position="190"/>
    </location>
    <ligand>
        <name>S-adenosyl-L-methionine</name>
        <dbReference type="ChEBI" id="CHEBI:59789"/>
    </ligand>
</feature>
<evidence type="ECO:0000256" key="1">
    <source>
        <dbReference type="ARBA" id="ARBA00022603"/>
    </source>
</evidence>
<dbReference type="PANTHER" id="PTHR18895:SF74">
    <property type="entry name" value="MTRF1L RELEASE FACTOR GLUTAMINE METHYLTRANSFERASE"/>
    <property type="match status" value="1"/>
</dbReference>
<keyword evidence="9" id="KW-1185">Reference proteome</keyword>
<organism evidence="8 9">
    <name type="scientific">Hymenobacter actinosclerus</name>
    <dbReference type="NCBI Taxonomy" id="82805"/>
    <lineage>
        <taxon>Bacteria</taxon>
        <taxon>Pseudomonadati</taxon>
        <taxon>Bacteroidota</taxon>
        <taxon>Cytophagia</taxon>
        <taxon>Cytophagales</taxon>
        <taxon>Hymenobacteraceae</taxon>
        <taxon>Hymenobacter</taxon>
    </lineage>
</organism>
<dbReference type="NCBIfam" id="TIGR03534">
    <property type="entry name" value="RF_mod_PrmC"/>
    <property type="match status" value="1"/>
</dbReference>
<evidence type="ECO:0000259" key="6">
    <source>
        <dbReference type="Pfam" id="PF05175"/>
    </source>
</evidence>
<dbReference type="SUPFAM" id="SSF53335">
    <property type="entry name" value="S-adenosyl-L-methionine-dependent methyltransferases"/>
    <property type="match status" value="1"/>
</dbReference>
<dbReference type="CDD" id="cd02440">
    <property type="entry name" value="AdoMet_MTases"/>
    <property type="match status" value="1"/>
</dbReference>
<protein>
    <recommendedName>
        <fullName evidence="5">Release factor glutamine methyltransferase</fullName>
        <shortName evidence="5">RF MTase</shortName>
        <ecNumber evidence="5">2.1.1.297</ecNumber>
    </recommendedName>
    <alternativeName>
        <fullName evidence="5">N5-glutamine methyltransferase PrmC</fullName>
    </alternativeName>
    <alternativeName>
        <fullName evidence="5">Protein-(glutamine-N5) MTase PrmC</fullName>
    </alternativeName>
    <alternativeName>
        <fullName evidence="5">Protein-glutamine N-methyltransferase PrmC</fullName>
    </alternativeName>
</protein>
<evidence type="ECO:0000313" key="9">
    <source>
        <dbReference type="Proteomes" id="UP000198697"/>
    </source>
</evidence>
<dbReference type="Gene3D" id="3.40.50.150">
    <property type="entry name" value="Vaccinia Virus protein VP39"/>
    <property type="match status" value="1"/>
</dbReference>
<dbReference type="HAMAP" id="MF_02126">
    <property type="entry name" value="RF_methyltr_PrmC"/>
    <property type="match status" value="1"/>
</dbReference>
<dbReference type="EMBL" id="FOHS01000004">
    <property type="protein sequence ID" value="SET90474.1"/>
    <property type="molecule type" value="Genomic_DNA"/>
</dbReference>
<evidence type="ECO:0000256" key="5">
    <source>
        <dbReference type="HAMAP-Rule" id="MF_02126"/>
    </source>
</evidence>
<dbReference type="STRING" id="82805.SAMN04487998_3089"/>
<dbReference type="InterPro" id="IPR004556">
    <property type="entry name" value="HemK-like"/>
</dbReference>
<name>A0A1I0I2N9_9BACT</name>
<dbReference type="PROSITE" id="PS00092">
    <property type="entry name" value="N6_MTASE"/>
    <property type="match status" value="1"/>
</dbReference>
<dbReference type="Pfam" id="PF17827">
    <property type="entry name" value="PrmC_N"/>
    <property type="match status" value="1"/>
</dbReference>
<keyword evidence="2 5" id="KW-0808">Transferase</keyword>